<dbReference type="EMBL" id="FPHZ01000140">
    <property type="protein sequence ID" value="SFV88326.1"/>
    <property type="molecule type" value="Genomic_DNA"/>
</dbReference>
<proteinExistence type="predicted"/>
<name>A0A1W1E3K2_9ZZZZ</name>
<sequence>MSGKILVRTTSKIHHLVTDSARSQGISVNKFIEEAAIEHIQA</sequence>
<reference evidence="1" key="1">
    <citation type="submission" date="2016-10" db="EMBL/GenBank/DDBJ databases">
        <authorList>
            <person name="de Groot N.N."/>
        </authorList>
    </citation>
    <scope>NUCLEOTIDE SEQUENCE</scope>
</reference>
<accession>A0A1W1E3K2</accession>
<evidence type="ECO:0008006" key="2">
    <source>
        <dbReference type="Google" id="ProtNLM"/>
    </source>
</evidence>
<protein>
    <recommendedName>
        <fullName evidence="2">Toxin-antitoxin system HicB family antitoxin</fullName>
    </recommendedName>
</protein>
<dbReference type="AlphaFoldDB" id="A0A1W1E3K2"/>
<dbReference type="Pfam" id="PF05534">
    <property type="entry name" value="HicB"/>
    <property type="match status" value="1"/>
</dbReference>
<evidence type="ECO:0000313" key="1">
    <source>
        <dbReference type="EMBL" id="SFV88326.1"/>
    </source>
</evidence>
<dbReference type="InterPro" id="IPR008651">
    <property type="entry name" value="Uncharacterised_HicB"/>
</dbReference>
<organism evidence="1">
    <name type="scientific">hydrothermal vent metagenome</name>
    <dbReference type="NCBI Taxonomy" id="652676"/>
    <lineage>
        <taxon>unclassified sequences</taxon>
        <taxon>metagenomes</taxon>
        <taxon>ecological metagenomes</taxon>
    </lineage>
</organism>
<gene>
    <name evidence="1" type="ORF">MNB_SUP05-SYMBIONT-5-700</name>
</gene>